<dbReference type="EMBL" id="JBEPMP010000001">
    <property type="protein sequence ID" value="MET3727543.1"/>
    <property type="molecule type" value="Genomic_DNA"/>
</dbReference>
<evidence type="ECO:0000313" key="3">
    <source>
        <dbReference type="Proteomes" id="UP001549097"/>
    </source>
</evidence>
<keyword evidence="3" id="KW-1185">Reference proteome</keyword>
<reference evidence="2 3" key="1">
    <citation type="submission" date="2024-06" db="EMBL/GenBank/DDBJ databases">
        <title>Genomic Encyclopedia of Type Strains, Phase IV (KMG-IV): sequencing the most valuable type-strain genomes for metagenomic binning, comparative biology and taxonomic classification.</title>
        <authorList>
            <person name="Goeker M."/>
        </authorList>
    </citation>
    <scope>NUCLEOTIDE SEQUENCE [LARGE SCALE GENOMIC DNA]</scope>
    <source>
        <strain evidence="2 3">DSM 100124</strain>
    </source>
</reference>
<feature type="transmembrane region" description="Helical" evidence="1">
    <location>
        <begin position="20"/>
        <end position="45"/>
    </location>
</feature>
<protein>
    <recommendedName>
        <fullName evidence="4">Cytochrome c oxidase subunit 2A</fullName>
    </recommendedName>
</protein>
<keyword evidence="1" id="KW-1133">Transmembrane helix</keyword>
<organism evidence="2 3">
    <name type="scientific">Fictibacillus halophilus</name>
    <dbReference type="NCBI Taxonomy" id="1610490"/>
    <lineage>
        <taxon>Bacteria</taxon>
        <taxon>Bacillati</taxon>
        <taxon>Bacillota</taxon>
        <taxon>Bacilli</taxon>
        <taxon>Bacillales</taxon>
        <taxon>Fictibacillaceae</taxon>
        <taxon>Fictibacillus</taxon>
    </lineage>
</organism>
<dbReference type="RefSeq" id="WP_198767980.1">
    <property type="nucleotide sequence ID" value="NZ_JAEACF010000001.1"/>
</dbReference>
<evidence type="ECO:0008006" key="4">
    <source>
        <dbReference type="Google" id="ProtNLM"/>
    </source>
</evidence>
<dbReference type="Proteomes" id="UP001549097">
    <property type="component" value="Unassembled WGS sequence"/>
</dbReference>
<keyword evidence="1" id="KW-0812">Transmembrane</keyword>
<keyword evidence="1" id="KW-0472">Membrane</keyword>
<name>A0ABV2LG37_9BACL</name>
<sequence>MPEIQRNIKNEIPVKKEKDLLGTLLSVMGVGLFIVLSWGAIYLLYLSR</sequence>
<gene>
    <name evidence="2" type="ORF">ABID52_001124</name>
</gene>
<accession>A0ABV2LG37</accession>
<evidence type="ECO:0000313" key="2">
    <source>
        <dbReference type="EMBL" id="MET3727543.1"/>
    </source>
</evidence>
<proteinExistence type="predicted"/>
<comment type="caution">
    <text evidence="2">The sequence shown here is derived from an EMBL/GenBank/DDBJ whole genome shotgun (WGS) entry which is preliminary data.</text>
</comment>
<evidence type="ECO:0000256" key="1">
    <source>
        <dbReference type="SAM" id="Phobius"/>
    </source>
</evidence>